<keyword evidence="2" id="KW-1185">Reference proteome</keyword>
<dbReference type="EMBL" id="FORU01000006">
    <property type="protein sequence ID" value="SFJ37535.1"/>
    <property type="molecule type" value="Genomic_DNA"/>
</dbReference>
<accession>A0A1I3QU88</accession>
<sequence>MKKITLTLIASIAILFVSCDESDDAVTSKKVDPAARISPPAWIVGNWKVSGASIKGINFSKDDMCQVLVNDGNLCYKEKITIYNNAFLKNIVKETTTAANYDIEIILNDEIVEYHFEMIDSLNVNWNVLDKEDPNIIKNVYRMSRPK</sequence>
<organism evidence="1 2">
    <name type="scientific">Myroides guanonis</name>
    <dbReference type="NCBI Taxonomy" id="1150112"/>
    <lineage>
        <taxon>Bacteria</taxon>
        <taxon>Pseudomonadati</taxon>
        <taxon>Bacteroidota</taxon>
        <taxon>Flavobacteriia</taxon>
        <taxon>Flavobacteriales</taxon>
        <taxon>Flavobacteriaceae</taxon>
        <taxon>Myroides</taxon>
    </lineage>
</organism>
<dbReference type="AlphaFoldDB" id="A0A1I3QU88"/>
<dbReference type="OrthoDB" id="1151192at2"/>
<evidence type="ECO:0000313" key="1">
    <source>
        <dbReference type="EMBL" id="SFJ37535.1"/>
    </source>
</evidence>
<dbReference type="RefSeq" id="WP_090678761.1">
    <property type="nucleotide sequence ID" value="NZ_FORU01000006.1"/>
</dbReference>
<name>A0A1I3QU88_9FLAO</name>
<reference evidence="2" key="1">
    <citation type="submission" date="2016-10" db="EMBL/GenBank/DDBJ databases">
        <authorList>
            <person name="Varghese N."/>
            <person name="Submissions S."/>
        </authorList>
    </citation>
    <scope>NUCLEOTIDE SEQUENCE [LARGE SCALE GENOMIC DNA]</scope>
    <source>
        <strain evidence="2">DSM 26542</strain>
    </source>
</reference>
<dbReference type="PROSITE" id="PS51257">
    <property type="entry name" value="PROKAR_LIPOPROTEIN"/>
    <property type="match status" value="1"/>
</dbReference>
<dbReference type="Proteomes" id="UP000243887">
    <property type="component" value="Unassembled WGS sequence"/>
</dbReference>
<evidence type="ECO:0000313" key="2">
    <source>
        <dbReference type="Proteomes" id="UP000243887"/>
    </source>
</evidence>
<protein>
    <submittedName>
        <fullName evidence="1">Uncharacterized protein</fullName>
    </submittedName>
</protein>
<gene>
    <name evidence="1" type="ORF">SAMN04487893_106129</name>
</gene>
<proteinExistence type="predicted"/>